<dbReference type="InterPro" id="IPR029021">
    <property type="entry name" value="Prot-tyrosine_phosphatase-like"/>
</dbReference>
<comment type="similarity">
    <text evidence="1">Belongs to the protein-tyrosine phosphatase family.</text>
</comment>
<dbReference type="PANTHER" id="PTHR31126:SF1">
    <property type="entry name" value="TYROSINE SPECIFIC PROTEIN PHOSPHATASES DOMAIN-CONTAINING PROTEIN"/>
    <property type="match status" value="1"/>
</dbReference>
<evidence type="ECO:0000313" key="3">
    <source>
        <dbReference type="Proteomes" id="UP000825799"/>
    </source>
</evidence>
<evidence type="ECO:0000256" key="1">
    <source>
        <dbReference type="ARBA" id="ARBA00009580"/>
    </source>
</evidence>
<keyword evidence="3" id="KW-1185">Reference proteome</keyword>
<gene>
    <name evidence="2" type="ORF">K1X15_19225</name>
</gene>
<dbReference type="Pfam" id="PF13350">
    <property type="entry name" value="Y_phosphatase3"/>
    <property type="match status" value="1"/>
</dbReference>
<dbReference type="RefSeq" id="WP_220305146.1">
    <property type="nucleotide sequence ID" value="NZ_CP080590.1"/>
</dbReference>
<dbReference type="EMBL" id="CP080590">
    <property type="protein sequence ID" value="QYO76681.1"/>
    <property type="molecule type" value="Genomic_DNA"/>
</dbReference>
<dbReference type="PANTHER" id="PTHR31126">
    <property type="entry name" value="TYROSINE-PROTEIN PHOSPHATASE"/>
    <property type="match status" value="1"/>
</dbReference>
<dbReference type="InterPro" id="IPR026893">
    <property type="entry name" value="Tyr/Ser_Pase_IphP-type"/>
</dbReference>
<evidence type="ECO:0000313" key="2">
    <source>
        <dbReference type="EMBL" id="QYO76681.1"/>
    </source>
</evidence>
<accession>A0ABX8WFA8</accession>
<dbReference type="SUPFAM" id="SSF52799">
    <property type="entry name" value="(Phosphotyrosine protein) phosphatases II"/>
    <property type="match status" value="1"/>
</dbReference>
<reference evidence="2 3" key="1">
    <citation type="submission" date="2021-08" db="EMBL/GenBank/DDBJ databases">
        <title>Devosia salina sp. nov., isolated from the South China Sea sediment.</title>
        <authorList>
            <person name="Zhou Z."/>
        </authorList>
    </citation>
    <scope>NUCLEOTIDE SEQUENCE [LARGE SCALE GENOMIC DNA]</scope>
    <source>
        <strain evidence="2 3">SCS-3</strain>
    </source>
</reference>
<name>A0ABX8WFA8_9HYPH</name>
<dbReference type="Gene3D" id="3.90.190.10">
    <property type="entry name" value="Protein tyrosine phosphatase superfamily"/>
    <property type="match status" value="1"/>
</dbReference>
<sequence length="245" mass="26505">MNATFTRHLPVKGTFNVRDLGGYGTPAGETRWRRILRADGLHRLDAEGMDALVEAGVATVIDLRHPGELATQPNPFHANPAVRYHNVSLFESLAPTPKPGQDLLLELYILALETRQAAIAEVLTIIADAPQGTVLYHCTAGKDRTGIVSALLLAIANVEAGLIVDDYALTAEMIAPMIEEMTAHAAAQGANVDHFRPLLASEPSTMIETIAYIEKNHGSAVTYLEKIGLSADTIDRLRHRLMGDV</sequence>
<proteinExistence type="inferred from homology"/>
<organism evidence="2 3">
    <name type="scientific">Devosia salina</name>
    <dbReference type="NCBI Taxonomy" id="2860336"/>
    <lineage>
        <taxon>Bacteria</taxon>
        <taxon>Pseudomonadati</taxon>
        <taxon>Pseudomonadota</taxon>
        <taxon>Alphaproteobacteria</taxon>
        <taxon>Hyphomicrobiales</taxon>
        <taxon>Devosiaceae</taxon>
        <taxon>Devosia</taxon>
    </lineage>
</organism>
<protein>
    <submittedName>
        <fullName evidence="2">Tyrosine-protein phosphatase</fullName>
    </submittedName>
</protein>
<dbReference type="Proteomes" id="UP000825799">
    <property type="component" value="Chromosome"/>
</dbReference>